<dbReference type="AlphaFoldDB" id="A0A0E9RXP5"/>
<sequence>METFFAKVFKNRTHHGDVNYSCGLLS</sequence>
<name>A0A0E9RXP5_ANGAN</name>
<reference evidence="1" key="2">
    <citation type="journal article" date="2015" name="Fish Shellfish Immunol.">
        <title>Early steps in the European eel (Anguilla anguilla)-Vibrio vulnificus interaction in the gills: Role of the RtxA13 toxin.</title>
        <authorList>
            <person name="Callol A."/>
            <person name="Pajuelo D."/>
            <person name="Ebbesson L."/>
            <person name="Teles M."/>
            <person name="MacKenzie S."/>
            <person name="Amaro C."/>
        </authorList>
    </citation>
    <scope>NUCLEOTIDE SEQUENCE</scope>
</reference>
<organism evidence="1">
    <name type="scientific">Anguilla anguilla</name>
    <name type="common">European freshwater eel</name>
    <name type="synonym">Muraena anguilla</name>
    <dbReference type="NCBI Taxonomy" id="7936"/>
    <lineage>
        <taxon>Eukaryota</taxon>
        <taxon>Metazoa</taxon>
        <taxon>Chordata</taxon>
        <taxon>Craniata</taxon>
        <taxon>Vertebrata</taxon>
        <taxon>Euteleostomi</taxon>
        <taxon>Actinopterygii</taxon>
        <taxon>Neopterygii</taxon>
        <taxon>Teleostei</taxon>
        <taxon>Anguilliformes</taxon>
        <taxon>Anguillidae</taxon>
        <taxon>Anguilla</taxon>
    </lineage>
</organism>
<evidence type="ECO:0000313" key="1">
    <source>
        <dbReference type="EMBL" id="JAH33632.1"/>
    </source>
</evidence>
<protein>
    <submittedName>
        <fullName evidence="1">Uncharacterized protein</fullName>
    </submittedName>
</protein>
<dbReference type="EMBL" id="GBXM01074945">
    <property type="protein sequence ID" value="JAH33632.1"/>
    <property type="molecule type" value="Transcribed_RNA"/>
</dbReference>
<proteinExistence type="predicted"/>
<reference evidence="1" key="1">
    <citation type="submission" date="2014-11" db="EMBL/GenBank/DDBJ databases">
        <authorList>
            <person name="Amaro Gonzalez C."/>
        </authorList>
    </citation>
    <scope>NUCLEOTIDE SEQUENCE</scope>
</reference>
<accession>A0A0E9RXP5</accession>